<evidence type="ECO:0000256" key="1">
    <source>
        <dbReference type="ARBA" id="ARBA00002663"/>
    </source>
</evidence>
<dbReference type="InterPro" id="IPR014721">
    <property type="entry name" value="Ribsml_uS5_D2-typ_fold_subgr"/>
</dbReference>
<evidence type="ECO:0000256" key="8">
    <source>
        <dbReference type="NCBIfam" id="TIGR00188"/>
    </source>
</evidence>
<gene>
    <name evidence="7 9" type="primary">rnpA</name>
    <name evidence="9" type="ORF">HU137_04390</name>
</gene>
<keyword evidence="3 7" id="KW-0540">Nuclease</keyword>
<dbReference type="InterPro" id="IPR020568">
    <property type="entry name" value="Ribosomal_Su5_D2-typ_SF"/>
</dbReference>
<name>A0A838ZN05_9FLAO</name>
<dbReference type="GO" id="GO:0000049">
    <property type="term" value="F:tRNA binding"/>
    <property type="evidence" value="ECO:0007669"/>
    <property type="project" value="UniProtKB-UniRule"/>
</dbReference>
<keyword evidence="10" id="KW-1185">Reference proteome</keyword>
<dbReference type="PANTHER" id="PTHR33992:SF1">
    <property type="entry name" value="RIBONUCLEASE P PROTEIN COMPONENT"/>
    <property type="match status" value="1"/>
</dbReference>
<dbReference type="EMBL" id="JACDZE010000001">
    <property type="protein sequence ID" value="MBA5629006.1"/>
    <property type="molecule type" value="Genomic_DNA"/>
</dbReference>
<comment type="subunit">
    <text evidence="7">Consists of a catalytic RNA component (M1 or rnpB) and a protein subunit.</text>
</comment>
<dbReference type="PROSITE" id="PS00648">
    <property type="entry name" value="RIBONUCLEASE_P"/>
    <property type="match status" value="1"/>
</dbReference>
<dbReference type="GO" id="GO:0030677">
    <property type="term" value="C:ribonuclease P complex"/>
    <property type="evidence" value="ECO:0007669"/>
    <property type="project" value="TreeGrafter"/>
</dbReference>
<dbReference type="Gene3D" id="3.30.230.10">
    <property type="match status" value="1"/>
</dbReference>
<dbReference type="InterPro" id="IPR020539">
    <property type="entry name" value="RNase_P_CS"/>
</dbReference>
<organism evidence="9 10">
    <name type="scientific">Moheibacter lacus</name>
    <dbReference type="NCBI Taxonomy" id="2745851"/>
    <lineage>
        <taxon>Bacteria</taxon>
        <taxon>Pseudomonadati</taxon>
        <taxon>Bacteroidota</taxon>
        <taxon>Flavobacteriia</taxon>
        <taxon>Flavobacteriales</taxon>
        <taxon>Weeksellaceae</taxon>
        <taxon>Moheibacter</taxon>
    </lineage>
</organism>
<comment type="function">
    <text evidence="1 7">RNaseP catalyzes the removal of the 5'-leader sequence from pre-tRNA to produce the mature 5'-terminus. It can also cleave other RNA substrates such as 4.5S RNA. The protein component plays an auxiliary but essential role in vivo by binding to the 5'-leader sequence and broadening the substrate specificity of the ribozyme.</text>
</comment>
<dbReference type="Proteomes" id="UP000552241">
    <property type="component" value="Unassembled WGS sequence"/>
</dbReference>
<accession>A0A838ZN05</accession>
<keyword evidence="6 7" id="KW-0694">RNA-binding</keyword>
<protein>
    <recommendedName>
        <fullName evidence="7 8">Ribonuclease P protein component</fullName>
        <shortName evidence="7">RNase P protein</shortName>
        <shortName evidence="7">RNaseP protein</shortName>
        <ecNumber evidence="7 8">3.1.26.5</ecNumber>
    </recommendedName>
    <alternativeName>
        <fullName evidence="7">Protein C5</fullName>
    </alternativeName>
</protein>
<evidence type="ECO:0000256" key="4">
    <source>
        <dbReference type="ARBA" id="ARBA00022759"/>
    </source>
</evidence>
<dbReference type="NCBIfam" id="TIGR00188">
    <property type="entry name" value="rnpA"/>
    <property type="match status" value="1"/>
</dbReference>
<evidence type="ECO:0000256" key="5">
    <source>
        <dbReference type="ARBA" id="ARBA00022801"/>
    </source>
</evidence>
<keyword evidence="5 7" id="KW-0378">Hydrolase</keyword>
<proteinExistence type="inferred from homology"/>
<dbReference type="HAMAP" id="MF_00227">
    <property type="entry name" value="RNase_P"/>
    <property type="match status" value="1"/>
</dbReference>
<evidence type="ECO:0000256" key="6">
    <source>
        <dbReference type="ARBA" id="ARBA00022884"/>
    </source>
</evidence>
<evidence type="ECO:0000313" key="10">
    <source>
        <dbReference type="Proteomes" id="UP000552241"/>
    </source>
</evidence>
<keyword evidence="4 7" id="KW-0255">Endonuclease</keyword>
<comment type="caution">
    <text evidence="9">The sequence shown here is derived from an EMBL/GenBank/DDBJ whole genome shotgun (WGS) entry which is preliminary data.</text>
</comment>
<reference evidence="9 10" key="1">
    <citation type="submission" date="2020-07" db="EMBL/GenBank/DDBJ databases">
        <title>Moheibacter lacus sp. nov., a member of the family Flavobacteriaceae isolated from freshwater lake sediment.</title>
        <authorList>
            <person name="Liu Y."/>
        </authorList>
    </citation>
    <scope>NUCLEOTIDE SEQUENCE [LARGE SCALE GENOMIC DNA]</scope>
    <source>
        <strain evidence="9 10">BDHS18</strain>
    </source>
</reference>
<dbReference type="Pfam" id="PF00825">
    <property type="entry name" value="Ribonuclease_P"/>
    <property type="match status" value="1"/>
</dbReference>
<evidence type="ECO:0000256" key="2">
    <source>
        <dbReference type="ARBA" id="ARBA00022694"/>
    </source>
</evidence>
<dbReference type="EC" id="3.1.26.5" evidence="7 8"/>
<dbReference type="GO" id="GO:0001682">
    <property type="term" value="P:tRNA 5'-leader removal"/>
    <property type="evidence" value="ECO:0007669"/>
    <property type="project" value="UniProtKB-UniRule"/>
</dbReference>
<comment type="catalytic activity">
    <reaction evidence="7">
        <text>Endonucleolytic cleavage of RNA, removing 5'-extranucleotides from tRNA precursor.</text>
        <dbReference type="EC" id="3.1.26.5"/>
    </reaction>
</comment>
<dbReference type="GO" id="GO:0042781">
    <property type="term" value="F:3'-tRNA processing endoribonuclease activity"/>
    <property type="evidence" value="ECO:0007669"/>
    <property type="project" value="TreeGrafter"/>
</dbReference>
<dbReference type="SUPFAM" id="SSF54211">
    <property type="entry name" value="Ribosomal protein S5 domain 2-like"/>
    <property type="match status" value="1"/>
</dbReference>
<dbReference type="AlphaFoldDB" id="A0A838ZN05"/>
<dbReference type="GO" id="GO:0004526">
    <property type="term" value="F:ribonuclease P activity"/>
    <property type="evidence" value="ECO:0007669"/>
    <property type="project" value="UniProtKB-UniRule"/>
</dbReference>
<evidence type="ECO:0000256" key="3">
    <source>
        <dbReference type="ARBA" id="ARBA00022722"/>
    </source>
</evidence>
<dbReference type="RefSeq" id="WP_182042576.1">
    <property type="nucleotide sequence ID" value="NZ_JACDZE010000001.1"/>
</dbReference>
<sequence>MKFTLGADKRLKSQKKIERLFLSGKSTKAFPLKSVYYFEPNEKPGFKIAVSVPKKLFKKAVHRNLLKRRIREAFRLHQHHLNLSSKLEVMFIYTTNEIHDFTRIEKAMLNLIDVLNSISNDSISEK</sequence>
<comment type="similarity">
    <text evidence="7">Belongs to the RnpA family.</text>
</comment>
<dbReference type="InterPro" id="IPR000100">
    <property type="entry name" value="RNase_P"/>
</dbReference>
<evidence type="ECO:0000256" key="7">
    <source>
        <dbReference type="HAMAP-Rule" id="MF_00227"/>
    </source>
</evidence>
<evidence type="ECO:0000313" key="9">
    <source>
        <dbReference type="EMBL" id="MBA5629006.1"/>
    </source>
</evidence>
<keyword evidence="2 7" id="KW-0819">tRNA processing</keyword>
<dbReference type="PANTHER" id="PTHR33992">
    <property type="entry name" value="RIBONUCLEASE P PROTEIN COMPONENT"/>
    <property type="match status" value="1"/>
</dbReference>